<evidence type="ECO:0000256" key="3">
    <source>
        <dbReference type="ARBA" id="ARBA00022676"/>
    </source>
</evidence>
<dbReference type="GO" id="GO:0016757">
    <property type="term" value="F:glycosyltransferase activity"/>
    <property type="evidence" value="ECO:0007669"/>
    <property type="project" value="UniProtKB-KW"/>
</dbReference>
<dbReference type="PANTHER" id="PTHR43646:SF2">
    <property type="entry name" value="GLYCOSYLTRANSFERASE 2-LIKE DOMAIN-CONTAINING PROTEIN"/>
    <property type="match status" value="1"/>
</dbReference>
<dbReference type="EMBL" id="FXTO01000025">
    <property type="protein sequence ID" value="SMO92520.1"/>
    <property type="molecule type" value="Genomic_DNA"/>
</dbReference>
<name>A0A521FAJ4_9RHOB</name>
<evidence type="ECO:0000256" key="1">
    <source>
        <dbReference type="ARBA" id="ARBA00004236"/>
    </source>
</evidence>
<evidence type="ECO:0000313" key="7">
    <source>
        <dbReference type="EMBL" id="SMO92520.1"/>
    </source>
</evidence>
<evidence type="ECO:0000259" key="6">
    <source>
        <dbReference type="Pfam" id="PF00535"/>
    </source>
</evidence>
<keyword evidence="4" id="KW-0808">Transferase</keyword>
<keyword evidence="5" id="KW-0472">Membrane</keyword>
<keyword evidence="2" id="KW-1003">Cell membrane</keyword>
<dbReference type="SUPFAM" id="SSF53448">
    <property type="entry name" value="Nucleotide-diphospho-sugar transferases"/>
    <property type="match status" value="1"/>
</dbReference>
<keyword evidence="8" id="KW-1185">Reference proteome</keyword>
<dbReference type="OrthoDB" id="5291101at2"/>
<keyword evidence="3" id="KW-0328">Glycosyltransferase</keyword>
<evidence type="ECO:0000256" key="2">
    <source>
        <dbReference type="ARBA" id="ARBA00022475"/>
    </source>
</evidence>
<organism evidence="7 8">
    <name type="scientific">Thalassovita litoralis</name>
    <dbReference type="NCBI Taxonomy" id="1010611"/>
    <lineage>
        <taxon>Bacteria</taxon>
        <taxon>Pseudomonadati</taxon>
        <taxon>Pseudomonadota</taxon>
        <taxon>Alphaproteobacteria</taxon>
        <taxon>Rhodobacterales</taxon>
        <taxon>Roseobacteraceae</taxon>
        <taxon>Thalassovita</taxon>
    </lineage>
</organism>
<evidence type="ECO:0000313" key="8">
    <source>
        <dbReference type="Proteomes" id="UP000316030"/>
    </source>
</evidence>
<dbReference type="InterPro" id="IPR029044">
    <property type="entry name" value="Nucleotide-diphossugar_trans"/>
</dbReference>
<dbReference type="InterPro" id="IPR001173">
    <property type="entry name" value="Glyco_trans_2-like"/>
</dbReference>
<dbReference type="Pfam" id="PF00535">
    <property type="entry name" value="Glycos_transf_2"/>
    <property type="match status" value="1"/>
</dbReference>
<protein>
    <recommendedName>
        <fullName evidence="6">Glycosyltransferase 2-like domain-containing protein</fullName>
    </recommendedName>
</protein>
<accession>A0A521FAJ4</accession>
<dbReference type="Gene3D" id="3.90.550.10">
    <property type="entry name" value="Spore Coat Polysaccharide Biosynthesis Protein SpsA, Chain A"/>
    <property type="match status" value="1"/>
</dbReference>
<dbReference type="AlphaFoldDB" id="A0A521FAJ4"/>
<comment type="subcellular location">
    <subcellularLocation>
        <location evidence="1">Cell membrane</location>
    </subcellularLocation>
</comment>
<proteinExistence type="predicted"/>
<dbReference type="NCBIfam" id="TIGR04283">
    <property type="entry name" value="glyco_like_mftF"/>
    <property type="match status" value="1"/>
</dbReference>
<dbReference type="InterPro" id="IPR026461">
    <property type="entry name" value="Trfase_2_rSAM/seldom_assoc"/>
</dbReference>
<feature type="domain" description="Glycosyltransferase 2-like" evidence="6">
    <location>
        <begin position="6"/>
        <end position="108"/>
    </location>
</feature>
<reference evidence="7 8" key="1">
    <citation type="submission" date="2017-05" db="EMBL/GenBank/DDBJ databases">
        <authorList>
            <person name="Varghese N."/>
            <person name="Submissions S."/>
        </authorList>
    </citation>
    <scope>NUCLEOTIDE SEQUENCE [LARGE SCALE GENOMIC DNA]</scope>
    <source>
        <strain evidence="7 8">DSM 29506</strain>
    </source>
</reference>
<dbReference type="PANTHER" id="PTHR43646">
    <property type="entry name" value="GLYCOSYLTRANSFERASE"/>
    <property type="match status" value="1"/>
</dbReference>
<evidence type="ECO:0000256" key="4">
    <source>
        <dbReference type="ARBA" id="ARBA00022679"/>
    </source>
</evidence>
<sequence length="230" mass="24662">MRAALSVVIPTLNAESGLPACLAALMEGLEVGLIRELVISDGGSQDRTVQIAEAVGAVVVRGAASRGGQLRRGVEAAGGDWLLLLHADTVLDPGWSDAVMAHMAGGQAGYFRLAFHTGGMAARIVAGWANLRSRVFGLPYGDQGMVLPRALLDRVGGIPDLPLMEDVALARRLQGHMSLLPITARTSAARYESEGWVRRGRRNLWCLIRYLCGADPHVLAQDYRRSGRRS</sequence>
<dbReference type="GO" id="GO:0005886">
    <property type="term" value="C:plasma membrane"/>
    <property type="evidence" value="ECO:0007669"/>
    <property type="project" value="UniProtKB-SubCell"/>
</dbReference>
<dbReference type="Proteomes" id="UP000316030">
    <property type="component" value="Unassembled WGS sequence"/>
</dbReference>
<dbReference type="CDD" id="cd02522">
    <property type="entry name" value="GT_2_like_a"/>
    <property type="match status" value="1"/>
</dbReference>
<evidence type="ECO:0000256" key="5">
    <source>
        <dbReference type="ARBA" id="ARBA00023136"/>
    </source>
</evidence>
<gene>
    <name evidence="7" type="ORF">SAMN06265173_12511</name>
</gene>